<evidence type="ECO:0000256" key="3">
    <source>
        <dbReference type="ARBA" id="ARBA00022723"/>
    </source>
</evidence>
<dbReference type="InterPro" id="IPR009045">
    <property type="entry name" value="Zn_M74/Hedgehog-like"/>
</dbReference>
<organism evidence="11">
    <name type="scientific">Planktothricoides sp. SpSt-374</name>
    <dbReference type="NCBI Taxonomy" id="2282167"/>
    <lineage>
        <taxon>Bacteria</taxon>
        <taxon>Bacillati</taxon>
        <taxon>Cyanobacteriota</taxon>
        <taxon>Cyanophyceae</taxon>
        <taxon>Oscillatoriophycideae</taxon>
        <taxon>Oscillatoriales</taxon>
        <taxon>Oscillatoriaceae</taxon>
        <taxon>Planktothricoides</taxon>
    </lineage>
</organism>
<dbReference type="PANTHER" id="PTHR43126">
    <property type="entry name" value="D-ALANYL-D-ALANINE DIPEPTIDASE"/>
    <property type="match status" value="1"/>
</dbReference>
<dbReference type="SUPFAM" id="SSF55166">
    <property type="entry name" value="Hedgehog/DD-peptidase"/>
    <property type="match status" value="1"/>
</dbReference>
<keyword evidence="4 9" id="KW-0378">Hydrolase</keyword>
<dbReference type="GO" id="GO:0071555">
    <property type="term" value="P:cell wall organization"/>
    <property type="evidence" value="ECO:0007669"/>
    <property type="project" value="UniProtKB-KW"/>
</dbReference>
<proteinExistence type="inferred from homology"/>
<reference evidence="11" key="1">
    <citation type="journal article" date="2020" name="mSystems">
        <title>Genome- and Community-Level Interaction Insights into Carbon Utilization and Element Cycling Functions of Hydrothermarchaeota in Hydrothermal Sediment.</title>
        <authorList>
            <person name="Zhou Z."/>
            <person name="Liu Y."/>
            <person name="Xu W."/>
            <person name="Pan J."/>
            <person name="Luo Z.H."/>
            <person name="Li M."/>
        </authorList>
    </citation>
    <scope>NUCLEOTIDE SEQUENCE [LARGE SCALE GENOMIC DNA]</scope>
    <source>
        <strain evidence="11">SpSt-374</strain>
    </source>
</reference>
<accession>A0A7C4A0W4</accession>
<feature type="binding site" evidence="9">
    <location>
        <position position="128"/>
    </location>
    <ligand>
        <name>Zn(2+)</name>
        <dbReference type="ChEBI" id="CHEBI:29105"/>
        <note>catalytic</note>
    </ligand>
</feature>
<evidence type="ECO:0000256" key="1">
    <source>
        <dbReference type="ARBA" id="ARBA00001362"/>
    </source>
</evidence>
<keyword evidence="8 10" id="KW-0961">Cell wall biogenesis/degradation</keyword>
<dbReference type="EC" id="3.4.13.22" evidence="9 10"/>
<dbReference type="Gene3D" id="3.30.1380.10">
    <property type="match status" value="1"/>
</dbReference>
<evidence type="ECO:0000256" key="7">
    <source>
        <dbReference type="ARBA" id="ARBA00023049"/>
    </source>
</evidence>
<feature type="site" description="Transition state stabilizer" evidence="9">
    <location>
        <position position="78"/>
    </location>
</feature>
<dbReference type="InterPro" id="IPR000755">
    <property type="entry name" value="A_A_dipeptidase"/>
</dbReference>
<dbReference type="Pfam" id="PF01427">
    <property type="entry name" value="Peptidase_M15"/>
    <property type="match status" value="1"/>
</dbReference>
<dbReference type="CDD" id="cd14843">
    <property type="entry name" value="D-Ala-D-Ala_dipeptidase_like"/>
    <property type="match status" value="1"/>
</dbReference>
<name>A0A7C4A0W4_9CYAN</name>
<evidence type="ECO:0000256" key="5">
    <source>
        <dbReference type="ARBA" id="ARBA00022833"/>
    </source>
</evidence>
<dbReference type="AlphaFoldDB" id="A0A7C4A0W4"/>
<comment type="catalytic activity">
    <reaction evidence="1 9 10">
        <text>D-alanyl-D-alanine + H2O = 2 D-alanine</text>
        <dbReference type="Rhea" id="RHEA:20661"/>
        <dbReference type="ChEBI" id="CHEBI:15377"/>
        <dbReference type="ChEBI" id="CHEBI:57416"/>
        <dbReference type="ChEBI" id="CHEBI:57822"/>
        <dbReference type="EC" id="3.4.13.22"/>
    </reaction>
</comment>
<evidence type="ECO:0000256" key="10">
    <source>
        <dbReference type="PIRNR" id="PIRNR026671"/>
    </source>
</evidence>
<keyword evidence="5 9" id="KW-0862">Zinc</keyword>
<dbReference type="GO" id="GO:0006508">
    <property type="term" value="P:proteolysis"/>
    <property type="evidence" value="ECO:0007669"/>
    <property type="project" value="UniProtKB-KW"/>
</dbReference>
<sequence length="222" mass="25196">MKPYQQISIVECGERLVSIPLERLAVVSPHPYQQLGAPYGDKSPYLLRQTVVDRLLAAQTQLEEIHPGWRIQVFDAYRPVAVQEFMVRHTYETLRQGASPGASEEELMAQVYQFWALPSEDPKTPPPHSTGGAIDLTLTDATGIPIDMGSPVDEPSPRSIPDYFAASSHPEAKRYHTSRELLYQVMHSAGFARHPNEWWHFSWGDQMWAWLTNQPAARYGRV</sequence>
<evidence type="ECO:0000256" key="8">
    <source>
        <dbReference type="ARBA" id="ARBA00023316"/>
    </source>
</evidence>
<dbReference type="HAMAP" id="MF_01924">
    <property type="entry name" value="A_A_dipeptidase"/>
    <property type="match status" value="1"/>
</dbReference>
<dbReference type="GO" id="GO:0008270">
    <property type="term" value="F:zinc ion binding"/>
    <property type="evidence" value="ECO:0007669"/>
    <property type="project" value="UniProtKB-UniRule"/>
</dbReference>
<evidence type="ECO:0000256" key="2">
    <source>
        <dbReference type="ARBA" id="ARBA00022670"/>
    </source>
</evidence>
<comment type="similarity">
    <text evidence="9 10">Belongs to the peptidase M15D family.</text>
</comment>
<comment type="cofactor">
    <cofactor evidence="9">
        <name>Zn(2+)</name>
        <dbReference type="ChEBI" id="CHEBI:29105"/>
    </cofactor>
    <text evidence="9">Binds 1 zinc ion per subunit.</text>
</comment>
<evidence type="ECO:0000256" key="6">
    <source>
        <dbReference type="ARBA" id="ARBA00022997"/>
    </source>
</evidence>
<feature type="binding site" evidence="9">
    <location>
        <position position="135"/>
    </location>
    <ligand>
        <name>Zn(2+)</name>
        <dbReference type="ChEBI" id="CHEBI:29105"/>
        <note>catalytic</note>
    </ligand>
</feature>
<dbReference type="PANTHER" id="PTHR43126:SF2">
    <property type="entry name" value="D-ALANYL-D-ALANINE DIPEPTIDASE"/>
    <property type="match status" value="1"/>
</dbReference>
<protein>
    <recommendedName>
        <fullName evidence="9 10">D-alanyl-D-alanine dipeptidase</fullName>
        <shortName evidence="9 10">D-Ala-D-Ala dipeptidase</shortName>
        <ecNumber evidence="9 10">3.4.13.22</ecNumber>
    </recommendedName>
</protein>
<keyword evidence="3 9" id="KW-0479">Metal-binding</keyword>
<dbReference type="PIRSF" id="PIRSF026671">
    <property type="entry name" value="AA_dipeptidase"/>
    <property type="match status" value="1"/>
</dbReference>
<comment type="caution">
    <text evidence="11">The sequence shown here is derived from an EMBL/GenBank/DDBJ whole genome shotgun (WGS) entry which is preliminary data.</text>
</comment>
<evidence type="ECO:0000256" key="4">
    <source>
        <dbReference type="ARBA" id="ARBA00022801"/>
    </source>
</evidence>
<dbReference type="GO" id="GO:0160237">
    <property type="term" value="F:D-Ala-D-Ala dipeptidase activity"/>
    <property type="evidence" value="ECO:0007669"/>
    <property type="project" value="UniProtKB-EC"/>
</dbReference>
<keyword evidence="7 9" id="KW-0482">Metalloprotease</keyword>
<comment type="function">
    <text evidence="9 10">Catalyzes hydrolysis of the D-alanyl-D-alanine dipeptide.</text>
</comment>
<gene>
    <name evidence="11" type="ORF">ENR15_23320</name>
</gene>
<evidence type="ECO:0000313" key="11">
    <source>
        <dbReference type="EMBL" id="HGG03487.1"/>
    </source>
</evidence>
<dbReference type="GO" id="GO:0008237">
    <property type="term" value="F:metallopeptidase activity"/>
    <property type="evidence" value="ECO:0007669"/>
    <property type="project" value="UniProtKB-KW"/>
</dbReference>
<feature type="binding site" evidence="9">
    <location>
        <position position="200"/>
    </location>
    <ligand>
        <name>Zn(2+)</name>
        <dbReference type="ChEBI" id="CHEBI:29105"/>
        <note>catalytic</note>
    </ligand>
</feature>
<dbReference type="EMBL" id="DSPX01000242">
    <property type="protein sequence ID" value="HGG03487.1"/>
    <property type="molecule type" value="Genomic_DNA"/>
</dbReference>
<keyword evidence="6 9" id="KW-0224">Dipeptidase</keyword>
<keyword evidence="2 9" id="KW-0645">Protease</keyword>
<evidence type="ECO:0000256" key="9">
    <source>
        <dbReference type="HAMAP-Rule" id="MF_01924"/>
    </source>
</evidence>
<feature type="active site" description="Proton donor/acceptor" evidence="9">
    <location>
        <position position="197"/>
    </location>
</feature>